<evidence type="ECO:0000313" key="1">
    <source>
        <dbReference type="EMBL" id="VAW99324.1"/>
    </source>
</evidence>
<proteinExistence type="predicted"/>
<gene>
    <name evidence="1" type="ORF">MNBD_GAMMA21-2733</name>
</gene>
<name>A0A3B1AZ52_9ZZZZ</name>
<accession>A0A3B1AZ52</accession>
<protein>
    <submittedName>
        <fullName evidence="1">Uncharacterized protein</fullName>
    </submittedName>
</protein>
<reference evidence="1" key="1">
    <citation type="submission" date="2018-06" db="EMBL/GenBank/DDBJ databases">
        <authorList>
            <person name="Zhirakovskaya E."/>
        </authorList>
    </citation>
    <scope>NUCLEOTIDE SEQUENCE</scope>
</reference>
<dbReference type="AlphaFoldDB" id="A0A3B1AZ52"/>
<organism evidence="1">
    <name type="scientific">hydrothermal vent metagenome</name>
    <dbReference type="NCBI Taxonomy" id="652676"/>
    <lineage>
        <taxon>unclassified sequences</taxon>
        <taxon>metagenomes</taxon>
        <taxon>ecological metagenomes</taxon>
    </lineage>
</organism>
<dbReference type="EMBL" id="UOFR01000066">
    <property type="protein sequence ID" value="VAW99324.1"/>
    <property type="molecule type" value="Genomic_DNA"/>
</dbReference>
<sequence>MLIGLGWDKVLLNIINKLTLWLVLFLLLLSLNAHCIAENNAQTSSFLNKIRENHKKIKNYTAMVYSEEIKGERIQKRLVRSYFSIPWLLRNEIVAGTEPADAGSEMIYAGGEKMTGHKGGMVSFATVSLYYDSPMATTLLGLTFREMIMKAMLDRLSLYEKLGTIEFGQDQQAGLQTVSVLRLRLHKDVILPEHDRIGKIGATHEEIYIDKERLIPVGWAIYVDKTRVRMLILEKLLTNVPLDADIFQQVRLKKPQYIELNKLFPPREWRPDYW</sequence>